<dbReference type="EMBL" id="BAAAMU010000003">
    <property type="protein sequence ID" value="GAA1614168.1"/>
    <property type="molecule type" value="Genomic_DNA"/>
</dbReference>
<dbReference type="Proteomes" id="UP001500064">
    <property type="component" value="Unassembled WGS sequence"/>
</dbReference>
<dbReference type="RefSeq" id="WP_346101467.1">
    <property type="nucleotide sequence ID" value="NZ_BAAAMU010000003.1"/>
</dbReference>
<protein>
    <submittedName>
        <fullName evidence="1">Uncharacterized protein</fullName>
    </submittedName>
</protein>
<accession>A0ABN2EQ05</accession>
<keyword evidence="2" id="KW-1185">Reference proteome</keyword>
<reference evidence="1 2" key="1">
    <citation type="journal article" date="2019" name="Int. J. Syst. Evol. Microbiol.">
        <title>The Global Catalogue of Microorganisms (GCM) 10K type strain sequencing project: providing services to taxonomists for standard genome sequencing and annotation.</title>
        <authorList>
            <consortium name="The Broad Institute Genomics Platform"/>
            <consortium name="The Broad Institute Genome Sequencing Center for Infectious Disease"/>
            <person name="Wu L."/>
            <person name="Ma J."/>
        </authorList>
    </citation>
    <scope>NUCLEOTIDE SEQUENCE [LARGE SCALE GENOMIC DNA]</scope>
    <source>
        <strain evidence="1 2">JCM 13929</strain>
    </source>
</reference>
<sequence>MYRPARALLAAAVPVLELARHYDDDRLNRAALGAAWRPGSPSNCWRVATARTGYAGPRDVLDVELAGASVVVQTVRHGSLPTDGLALLDWDALLRAAAAAYDRATAHLREEREPEATL</sequence>
<name>A0ABN2EQ05_9ACTN</name>
<proteinExistence type="predicted"/>
<comment type="caution">
    <text evidence="1">The sequence shown here is derived from an EMBL/GenBank/DDBJ whole genome shotgun (WGS) entry which is preliminary data.</text>
</comment>
<organism evidence="1 2">
    <name type="scientific">Nonomuraea maheshkhaliensis</name>
    <dbReference type="NCBI Taxonomy" id="419590"/>
    <lineage>
        <taxon>Bacteria</taxon>
        <taxon>Bacillati</taxon>
        <taxon>Actinomycetota</taxon>
        <taxon>Actinomycetes</taxon>
        <taxon>Streptosporangiales</taxon>
        <taxon>Streptosporangiaceae</taxon>
        <taxon>Nonomuraea</taxon>
    </lineage>
</organism>
<evidence type="ECO:0000313" key="1">
    <source>
        <dbReference type="EMBL" id="GAA1614168.1"/>
    </source>
</evidence>
<gene>
    <name evidence="1" type="ORF">GCM10009733_007940</name>
</gene>
<evidence type="ECO:0000313" key="2">
    <source>
        <dbReference type="Proteomes" id="UP001500064"/>
    </source>
</evidence>